<dbReference type="EMBL" id="CP010536">
    <property type="protein sequence ID" value="AJG19444.1"/>
    <property type="molecule type" value="Genomic_DNA"/>
</dbReference>
<gene>
    <name evidence="1" type="ORF">RR42_m2052</name>
</gene>
<reference evidence="1 2" key="1">
    <citation type="journal article" date="2015" name="Genome Announc.">
        <title>Complete Genome Sequence of Cupriavidus basilensis 4G11, Isolated from the Oak Ridge Field Research Center Site.</title>
        <authorList>
            <person name="Ray J."/>
            <person name="Waters R.J."/>
            <person name="Skerker J.M."/>
            <person name="Kuehl J.V."/>
            <person name="Price M.N."/>
            <person name="Huang J."/>
            <person name="Chakraborty R."/>
            <person name="Arkin A.P."/>
            <person name="Deutschbauer A."/>
        </authorList>
    </citation>
    <scope>NUCLEOTIDE SEQUENCE [LARGE SCALE GENOMIC DNA]</scope>
    <source>
        <strain evidence="1">4G11</strain>
    </source>
</reference>
<proteinExistence type="predicted"/>
<dbReference type="KEGG" id="cbw:RR42_m2052"/>
<name>A0A0C4YB30_9BURK</name>
<dbReference type="AlphaFoldDB" id="A0A0C4YB30"/>
<organism evidence="1 2">
    <name type="scientific">Cupriavidus basilensis</name>
    <dbReference type="NCBI Taxonomy" id="68895"/>
    <lineage>
        <taxon>Bacteria</taxon>
        <taxon>Pseudomonadati</taxon>
        <taxon>Pseudomonadota</taxon>
        <taxon>Betaproteobacteria</taxon>
        <taxon>Burkholderiales</taxon>
        <taxon>Burkholderiaceae</taxon>
        <taxon>Cupriavidus</taxon>
    </lineage>
</organism>
<evidence type="ECO:0000313" key="2">
    <source>
        <dbReference type="Proteomes" id="UP000031843"/>
    </source>
</evidence>
<dbReference type="Proteomes" id="UP000031843">
    <property type="component" value="Chromosome main"/>
</dbReference>
<protein>
    <submittedName>
        <fullName evidence="1">Uncharacterized protein</fullName>
    </submittedName>
</protein>
<accession>A0A0C4YB30</accession>
<evidence type="ECO:0000313" key="1">
    <source>
        <dbReference type="EMBL" id="AJG19444.1"/>
    </source>
</evidence>
<keyword evidence="2" id="KW-1185">Reference proteome</keyword>
<sequence>MEDTNRTSFAFYPPSAKKNRRVPVFIDWIVARLEQRSALH</sequence>